<dbReference type="InterPro" id="IPR004509">
    <property type="entry name" value="Competence_ComEA_HhH"/>
</dbReference>
<dbReference type="EMBL" id="CP071446">
    <property type="protein sequence ID" value="QTA38950.1"/>
    <property type="molecule type" value="Genomic_DNA"/>
</dbReference>
<dbReference type="SUPFAM" id="SSF47781">
    <property type="entry name" value="RuvA domain 2-like"/>
    <property type="match status" value="2"/>
</dbReference>
<accession>A0ABX7SAJ9</accession>
<keyword evidence="2" id="KW-0238">DNA-binding</keyword>
<feature type="domain" description="Helix-hairpin-helix DNA-binding motif class 1" evidence="1">
    <location>
        <begin position="85"/>
        <end position="104"/>
    </location>
</feature>
<sequence length="185" mass="20815">MKNLKKHRAFFVVFFLIIIFSGVLLEPNKLKSSEVTYKPRKYVNQIIDLNTASIDEIKTLHGIGPAKAQAIVDYRKKFGPFKSIKDVLNVPGIGTATLEKIKDRIYINDSAEINTNNASKEHVKININTATEQELETLPGIGKVKAKAIVNYRTENGNYTTYEDLLNVSGIGKVTLEKIKPYIEF</sequence>
<dbReference type="PANTHER" id="PTHR21180:SF32">
    <property type="entry name" value="ENDONUCLEASE_EXONUCLEASE_PHOSPHATASE FAMILY DOMAIN-CONTAINING PROTEIN 1"/>
    <property type="match status" value="1"/>
</dbReference>
<evidence type="ECO:0000259" key="1">
    <source>
        <dbReference type="SMART" id="SM00278"/>
    </source>
</evidence>
<gene>
    <name evidence="2" type="ORF">JYK00_07860</name>
</gene>
<dbReference type="GO" id="GO:0003677">
    <property type="term" value="F:DNA binding"/>
    <property type="evidence" value="ECO:0007669"/>
    <property type="project" value="UniProtKB-KW"/>
</dbReference>
<dbReference type="InterPro" id="IPR051675">
    <property type="entry name" value="Endo/Exo/Phosphatase_dom_1"/>
</dbReference>
<dbReference type="InterPro" id="IPR010994">
    <property type="entry name" value="RuvA_2-like"/>
</dbReference>
<name>A0ABX7SAJ9_9BACT</name>
<dbReference type="Pfam" id="PF12836">
    <property type="entry name" value="HHH_3"/>
    <property type="match status" value="2"/>
</dbReference>
<reference evidence="2 3" key="1">
    <citation type="submission" date="2021-03" db="EMBL/GenBank/DDBJ databases">
        <title>Thermosipho ferrireducens sp.nov., an anaerobic thermophilic iron-reducing bacterium isolated from a deep-sea hydrothermal sulfide deposits.</title>
        <authorList>
            <person name="Zeng X."/>
            <person name="Chen Y."/>
            <person name="Shao Z."/>
        </authorList>
    </citation>
    <scope>NUCLEOTIDE SEQUENCE [LARGE SCALE GENOMIC DNA]</scope>
    <source>
        <strain evidence="2 3">JL129W03</strain>
    </source>
</reference>
<dbReference type="Gene3D" id="1.10.150.320">
    <property type="entry name" value="Photosystem II 12 kDa extrinsic protein"/>
    <property type="match status" value="1"/>
</dbReference>
<dbReference type="InterPro" id="IPR003583">
    <property type="entry name" value="Hlx-hairpin-Hlx_DNA-bd_motif"/>
</dbReference>
<feature type="domain" description="Helix-hairpin-helix DNA-binding motif class 1" evidence="1">
    <location>
        <begin position="55"/>
        <end position="74"/>
    </location>
</feature>
<feature type="domain" description="Helix-hairpin-helix DNA-binding motif class 1" evidence="1">
    <location>
        <begin position="133"/>
        <end position="152"/>
    </location>
</feature>
<feature type="domain" description="Helix-hairpin-helix DNA-binding motif class 1" evidence="1">
    <location>
        <begin position="163"/>
        <end position="182"/>
    </location>
</feature>
<organism evidence="2 3">
    <name type="scientific">Thermosipho ferrireducens</name>
    <dbReference type="NCBI Taxonomy" id="2571116"/>
    <lineage>
        <taxon>Bacteria</taxon>
        <taxon>Thermotogati</taxon>
        <taxon>Thermotogota</taxon>
        <taxon>Thermotogae</taxon>
        <taxon>Thermotogales</taxon>
        <taxon>Fervidobacteriaceae</taxon>
        <taxon>Thermosipho</taxon>
    </lineage>
</organism>
<dbReference type="Proteomes" id="UP000671862">
    <property type="component" value="Chromosome"/>
</dbReference>
<dbReference type="SMART" id="SM00278">
    <property type="entry name" value="HhH1"/>
    <property type="match status" value="4"/>
</dbReference>
<dbReference type="NCBIfam" id="TIGR00426">
    <property type="entry name" value="competence protein ComEA helix-hairpin-helix repeat region"/>
    <property type="match status" value="2"/>
</dbReference>
<evidence type="ECO:0000313" key="3">
    <source>
        <dbReference type="Proteomes" id="UP000671862"/>
    </source>
</evidence>
<protein>
    <submittedName>
        <fullName evidence="2">ComEA family DNA-binding protein</fullName>
    </submittedName>
</protein>
<keyword evidence="3" id="KW-1185">Reference proteome</keyword>
<dbReference type="Gene3D" id="1.10.150.280">
    <property type="entry name" value="AF1531-like domain"/>
    <property type="match status" value="1"/>
</dbReference>
<evidence type="ECO:0000313" key="2">
    <source>
        <dbReference type="EMBL" id="QTA38950.1"/>
    </source>
</evidence>
<dbReference type="PANTHER" id="PTHR21180">
    <property type="entry name" value="ENDONUCLEASE/EXONUCLEASE/PHOSPHATASE FAMILY DOMAIN-CONTAINING PROTEIN 1"/>
    <property type="match status" value="1"/>
</dbReference>
<proteinExistence type="predicted"/>